<dbReference type="SUPFAM" id="SSF52283">
    <property type="entry name" value="Formate/glycerate dehydrogenase catalytic domain-like"/>
    <property type="match status" value="1"/>
</dbReference>
<evidence type="ECO:0008006" key="8">
    <source>
        <dbReference type="Google" id="ProtNLM"/>
    </source>
</evidence>
<dbReference type="OrthoDB" id="9808033at2"/>
<feature type="domain" description="D-isomer specific 2-hydroxyacid dehydrogenase catalytic" evidence="4">
    <location>
        <begin position="20"/>
        <end position="338"/>
    </location>
</feature>
<evidence type="ECO:0000256" key="2">
    <source>
        <dbReference type="ARBA" id="ARBA00023027"/>
    </source>
</evidence>
<dbReference type="GO" id="GO:0008720">
    <property type="term" value="F:D-lactate dehydrogenase (NAD+) activity"/>
    <property type="evidence" value="ECO:0007669"/>
    <property type="project" value="TreeGrafter"/>
</dbReference>
<accession>A0A075WTB8</accession>
<dbReference type="Proteomes" id="UP000028481">
    <property type="component" value="Chromosome"/>
</dbReference>
<evidence type="ECO:0000313" key="7">
    <source>
        <dbReference type="Proteomes" id="UP000028481"/>
    </source>
</evidence>
<evidence type="ECO:0000259" key="5">
    <source>
        <dbReference type="Pfam" id="PF02826"/>
    </source>
</evidence>
<comment type="similarity">
    <text evidence="1 3">Belongs to the D-isomer specific 2-hydroxyacid dehydrogenase family.</text>
</comment>
<feature type="domain" description="D-isomer specific 2-hydroxyacid dehydrogenase NAD-binding" evidence="5">
    <location>
        <begin position="115"/>
        <end position="311"/>
    </location>
</feature>
<evidence type="ECO:0000256" key="3">
    <source>
        <dbReference type="RuleBase" id="RU003719"/>
    </source>
</evidence>
<keyword evidence="3" id="KW-0560">Oxidoreductase</keyword>
<evidence type="ECO:0000313" key="6">
    <source>
        <dbReference type="EMBL" id="AIH03613.1"/>
    </source>
</evidence>
<dbReference type="PANTHER" id="PTHR43026">
    <property type="entry name" value="2-HYDROXYACID DEHYDROGENASE HOMOLOG 1-RELATED"/>
    <property type="match status" value="1"/>
</dbReference>
<evidence type="ECO:0000259" key="4">
    <source>
        <dbReference type="Pfam" id="PF00389"/>
    </source>
</evidence>
<dbReference type="InterPro" id="IPR029752">
    <property type="entry name" value="D-isomer_DH_CS1"/>
</dbReference>
<dbReference type="Pfam" id="PF02826">
    <property type="entry name" value="2-Hacid_dh_C"/>
    <property type="match status" value="1"/>
</dbReference>
<dbReference type="eggNOG" id="COG1052">
    <property type="taxonomic scope" value="Bacteria"/>
</dbReference>
<dbReference type="Gene3D" id="3.40.50.720">
    <property type="entry name" value="NAD(P)-binding Rossmann-like Domain"/>
    <property type="match status" value="2"/>
</dbReference>
<dbReference type="InterPro" id="IPR006140">
    <property type="entry name" value="D-isomer_DH_NAD-bd"/>
</dbReference>
<organism evidence="6 7">
    <name type="scientific">Thermodesulfobacterium commune DSM 2178</name>
    <dbReference type="NCBI Taxonomy" id="289377"/>
    <lineage>
        <taxon>Bacteria</taxon>
        <taxon>Pseudomonadati</taxon>
        <taxon>Thermodesulfobacteriota</taxon>
        <taxon>Thermodesulfobacteria</taxon>
        <taxon>Thermodesulfobacteriales</taxon>
        <taxon>Thermodesulfobacteriaceae</taxon>
        <taxon>Thermodesulfobacterium</taxon>
    </lineage>
</organism>
<dbReference type="EMBL" id="CP008796">
    <property type="protein sequence ID" value="AIH03613.1"/>
    <property type="molecule type" value="Genomic_DNA"/>
</dbReference>
<dbReference type="Pfam" id="PF00389">
    <property type="entry name" value="2-Hacid_dh"/>
    <property type="match status" value="1"/>
</dbReference>
<dbReference type="RefSeq" id="WP_038060077.1">
    <property type="nucleotide sequence ID" value="NZ_CP008796.1"/>
</dbReference>
<dbReference type="STRING" id="289377.HL41_01565"/>
<reference evidence="6 7" key="1">
    <citation type="journal article" date="2015" name="Genome Announc.">
        <title>Genome Sequence of a Sulfate-Reducing Thermophilic Bacterium, Thermodesulfobacterium commune DSM 2178T (Phylum Thermodesulfobacteria).</title>
        <authorList>
            <person name="Bhatnagar S."/>
            <person name="Badger J.H."/>
            <person name="Madupu R."/>
            <person name="Khouri H.M."/>
            <person name="O'Connor E.M."/>
            <person name="Robb F.T."/>
            <person name="Ward N.L."/>
            <person name="Eisen J.A."/>
        </authorList>
    </citation>
    <scope>NUCLEOTIDE SEQUENCE [LARGE SCALE GENOMIC DNA]</scope>
    <source>
        <strain evidence="6 7">DSM 2178</strain>
    </source>
</reference>
<dbReference type="SUPFAM" id="SSF51735">
    <property type="entry name" value="NAD(P)-binding Rossmann-fold domains"/>
    <property type="match status" value="1"/>
</dbReference>
<dbReference type="PaxDb" id="289377-HL41_01565"/>
<evidence type="ECO:0000256" key="1">
    <source>
        <dbReference type="ARBA" id="ARBA00005854"/>
    </source>
</evidence>
<dbReference type="InterPro" id="IPR058205">
    <property type="entry name" value="D-LDH-like"/>
</dbReference>
<dbReference type="PANTHER" id="PTHR43026:SF1">
    <property type="entry name" value="2-HYDROXYACID DEHYDROGENASE HOMOLOG 1-RELATED"/>
    <property type="match status" value="1"/>
</dbReference>
<dbReference type="PROSITE" id="PS00065">
    <property type="entry name" value="D_2_HYDROXYACID_DH_1"/>
    <property type="match status" value="1"/>
</dbReference>
<dbReference type="KEGG" id="tcm:HL41_01565"/>
<dbReference type="AlphaFoldDB" id="A0A075WTB8"/>
<dbReference type="InterPro" id="IPR006139">
    <property type="entry name" value="D-isomer_2_OHA_DH_cat_dom"/>
</dbReference>
<gene>
    <name evidence="6" type="ORF">HL41_01565</name>
</gene>
<keyword evidence="2" id="KW-0520">NAD</keyword>
<dbReference type="HOGENOM" id="CLU_019796_1_3_0"/>
<name>A0A075WTB8_9BACT</name>
<dbReference type="InterPro" id="IPR036291">
    <property type="entry name" value="NAD(P)-bd_dom_sf"/>
</dbReference>
<protein>
    <recommendedName>
        <fullName evidence="8">Hydroxyacid dehydrogenase</fullName>
    </recommendedName>
</protein>
<dbReference type="GO" id="GO:0051287">
    <property type="term" value="F:NAD binding"/>
    <property type="evidence" value="ECO:0007669"/>
    <property type="project" value="InterPro"/>
</dbReference>
<proteinExistence type="inferred from homology"/>
<sequence>MKIGIFEIERDWEKQVYLETLRQNLGESLGNLELVFTSEPLDSFTVNAYSDLNVAVIYINSLVTEKVLDQLPNLKLIITRTTGTDHIDILACQKRGVAVANSPYFAFTTVAEHTIGLIFTLAKRIATAISKVKNLNFSREGLLGFDLFGKTIGIIGTGNIGKEVARIAYGIGMKILAHDIKPDLQLKEKFEVSYVSLEELLKHSDVIVVMVPYYSKTHHMINLENIKLVKDEAMLINTARGPIVDTEALIWALQNRKLQGGIALDVFEGERVLLEMEKILENRFSPQDYEKALKTLHLLSYPNVIFTPHTAHYTKDALQRNINWVAETITQFVKNKCLLTTYSFYF</sequence>
<keyword evidence="7" id="KW-1185">Reference proteome</keyword>